<dbReference type="Proteomes" id="UP001415857">
    <property type="component" value="Unassembled WGS sequence"/>
</dbReference>
<gene>
    <name evidence="2" type="ORF">L1049_022957</name>
</gene>
<keyword evidence="1" id="KW-0732">Signal</keyword>
<evidence type="ECO:0000256" key="1">
    <source>
        <dbReference type="SAM" id="SignalP"/>
    </source>
</evidence>
<comment type="caution">
    <text evidence="2">The sequence shown here is derived from an EMBL/GenBank/DDBJ whole genome shotgun (WGS) entry which is preliminary data.</text>
</comment>
<reference evidence="2 3" key="1">
    <citation type="journal article" date="2024" name="Plant J.">
        <title>Genome sequences and population genomics reveal climatic adaptation and genomic divergence between two closely related sweetgum species.</title>
        <authorList>
            <person name="Xu W.Q."/>
            <person name="Ren C.Q."/>
            <person name="Zhang X.Y."/>
            <person name="Comes H.P."/>
            <person name="Liu X.H."/>
            <person name="Li Y.G."/>
            <person name="Kettle C.J."/>
            <person name="Jalonen R."/>
            <person name="Gaisberger H."/>
            <person name="Ma Y.Z."/>
            <person name="Qiu Y.X."/>
        </authorList>
    </citation>
    <scope>NUCLEOTIDE SEQUENCE [LARGE SCALE GENOMIC DNA]</scope>
    <source>
        <strain evidence="2">Hangzhou</strain>
    </source>
</reference>
<dbReference type="EMBL" id="JBBPBK010000011">
    <property type="protein sequence ID" value="KAK9275690.1"/>
    <property type="molecule type" value="Genomic_DNA"/>
</dbReference>
<protein>
    <submittedName>
        <fullName evidence="2">Uncharacterized protein</fullName>
    </submittedName>
</protein>
<dbReference type="AlphaFoldDB" id="A0AAP0RER6"/>
<sequence length="81" mass="9562">MVQLRALFTSLALFLFLFTSSMLIHSASSRVHVVLEEKHVPEMHRAWQRKPWMNHGSFRGPRKHLVNPTVEDRFQVRELPV</sequence>
<evidence type="ECO:0000313" key="2">
    <source>
        <dbReference type="EMBL" id="KAK9275690.1"/>
    </source>
</evidence>
<name>A0AAP0RER6_LIQFO</name>
<keyword evidence="3" id="KW-1185">Reference proteome</keyword>
<evidence type="ECO:0000313" key="3">
    <source>
        <dbReference type="Proteomes" id="UP001415857"/>
    </source>
</evidence>
<feature type="chain" id="PRO_5042963276" evidence="1">
    <location>
        <begin position="30"/>
        <end position="81"/>
    </location>
</feature>
<accession>A0AAP0RER6</accession>
<feature type="signal peptide" evidence="1">
    <location>
        <begin position="1"/>
        <end position="29"/>
    </location>
</feature>
<organism evidence="2 3">
    <name type="scientific">Liquidambar formosana</name>
    <name type="common">Formosan gum</name>
    <dbReference type="NCBI Taxonomy" id="63359"/>
    <lineage>
        <taxon>Eukaryota</taxon>
        <taxon>Viridiplantae</taxon>
        <taxon>Streptophyta</taxon>
        <taxon>Embryophyta</taxon>
        <taxon>Tracheophyta</taxon>
        <taxon>Spermatophyta</taxon>
        <taxon>Magnoliopsida</taxon>
        <taxon>eudicotyledons</taxon>
        <taxon>Gunneridae</taxon>
        <taxon>Pentapetalae</taxon>
        <taxon>Saxifragales</taxon>
        <taxon>Altingiaceae</taxon>
        <taxon>Liquidambar</taxon>
    </lineage>
</organism>
<proteinExistence type="predicted"/>